<evidence type="ECO:0000313" key="1">
    <source>
        <dbReference type="EMBL" id="KHG29955.1"/>
    </source>
</evidence>
<keyword evidence="2" id="KW-1185">Reference proteome</keyword>
<evidence type="ECO:0000313" key="2">
    <source>
        <dbReference type="Proteomes" id="UP000032142"/>
    </source>
</evidence>
<dbReference type="Proteomes" id="UP000032142">
    <property type="component" value="Unassembled WGS sequence"/>
</dbReference>
<proteinExistence type="predicted"/>
<accession>A0A0B0PY25</accession>
<reference evidence="2" key="1">
    <citation type="submission" date="2014-09" db="EMBL/GenBank/DDBJ databases">
        <authorList>
            <person name="Mudge J."/>
            <person name="Ramaraj T."/>
            <person name="Lindquist I.E."/>
            <person name="Bharti A.K."/>
            <person name="Sundararajan A."/>
            <person name="Cameron C.T."/>
            <person name="Woodward J.E."/>
            <person name="May G.D."/>
            <person name="Brubaker C."/>
            <person name="Broadhvest J."/>
            <person name="Wilkins T.A."/>
        </authorList>
    </citation>
    <scope>NUCLEOTIDE SEQUENCE</scope>
    <source>
        <strain evidence="2">cv. AKA8401</strain>
    </source>
</reference>
<sequence length="50" mass="6102">MENISPLTVSCMMTHLDIKMHENMDYRARNRYEKLILMICLLHFPNRLHK</sequence>
<organism evidence="1 2">
    <name type="scientific">Gossypium arboreum</name>
    <name type="common">Tree cotton</name>
    <name type="synonym">Gossypium nanking</name>
    <dbReference type="NCBI Taxonomy" id="29729"/>
    <lineage>
        <taxon>Eukaryota</taxon>
        <taxon>Viridiplantae</taxon>
        <taxon>Streptophyta</taxon>
        <taxon>Embryophyta</taxon>
        <taxon>Tracheophyta</taxon>
        <taxon>Spermatophyta</taxon>
        <taxon>Magnoliopsida</taxon>
        <taxon>eudicotyledons</taxon>
        <taxon>Gunneridae</taxon>
        <taxon>Pentapetalae</taxon>
        <taxon>rosids</taxon>
        <taxon>malvids</taxon>
        <taxon>Malvales</taxon>
        <taxon>Malvaceae</taxon>
        <taxon>Malvoideae</taxon>
        <taxon>Gossypium</taxon>
    </lineage>
</organism>
<protein>
    <submittedName>
        <fullName evidence="1">Uncharacterized protein</fullName>
    </submittedName>
</protein>
<name>A0A0B0PY25_GOSAR</name>
<gene>
    <name evidence="1" type="ORF">F383_05289</name>
</gene>
<dbReference type="AlphaFoldDB" id="A0A0B0PY25"/>
<dbReference type="EMBL" id="KN453433">
    <property type="protein sequence ID" value="KHG29955.1"/>
    <property type="molecule type" value="Genomic_DNA"/>
</dbReference>